<organism evidence="1 2">
    <name type="scientific">Hydrogenophaga luteola</name>
    <dbReference type="NCBI Taxonomy" id="1591122"/>
    <lineage>
        <taxon>Bacteria</taxon>
        <taxon>Pseudomonadati</taxon>
        <taxon>Pseudomonadota</taxon>
        <taxon>Betaproteobacteria</taxon>
        <taxon>Burkholderiales</taxon>
        <taxon>Comamonadaceae</taxon>
        <taxon>Hydrogenophaga</taxon>
    </lineage>
</organism>
<keyword evidence="2" id="KW-1185">Reference proteome</keyword>
<reference evidence="2" key="1">
    <citation type="journal article" date="2019" name="Int. J. Syst. Evol. Microbiol.">
        <title>The Global Catalogue of Microorganisms (GCM) 10K type strain sequencing project: providing services to taxonomists for standard genome sequencing and annotation.</title>
        <authorList>
            <consortium name="The Broad Institute Genomics Platform"/>
            <consortium name="The Broad Institute Genome Sequencing Center for Infectious Disease"/>
            <person name="Wu L."/>
            <person name="Ma J."/>
        </authorList>
    </citation>
    <scope>NUCLEOTIDE SEQUENCE [LARGE SCALE GENOMIC DNA]</scope>
    <source>
        <strain evidence="2">KCTC 42501</strain>
    </source>
</reference>
<evidence type="ECO:0000313" key="1">
    <source>
        <dbReference type="EMBL" id="MFC3683840.1"/>
    </source>
</evidence>
<dbReference type="EMBL" id="JBHRXX010000004">
    <property type="protein sequence ID" value="MFC3683840.1"/>
    <property type="molecule type" value="Genomic_DNA"/>
</dbReference>
<sequence>MNPPSLLIAGSGKLARELLTGLAPDAKPWRDRADTGTVRAVVHAGSGRELPEILHFCRERSVPLIELSTGTGVSDLANGVPVVVCANANLLMLKFMAMLARCGPWFRGESVRLTESHQAGKTSVPGTAVALAASLGLAPEAIVSVRDPALQSAGLGIPDADLGRHAFHRIEIGEGDCQLRLETLVTGSAPYAEGVRRIVVAALTHPLEPRCHDVVEFIDKGWL</sequence>
<accession>A0ABV7W228</accession>
<comment type="caution">
    <text evidence="1">The sequence shown here is derived from an EMBL/GenBank/DDBJ whole genome shotgun (WGS) entry which is preliminary data.</text>
</comment>
<gene>
    <name evidence="1" type="ORF">ACFOPI_09565</name>
</gene>
<proteinExistence type="predicted"/>
<name>A0ABV7W228_9BURK</name>
<protein>
    <submittedName>
        <fullName evidence="1">Dihydrodipicolinate reductase</fullName>
    </submittedName>
</protein>
<dbReference type="Proteomes" id="UP001595729">
    <property type="component" value="Unassembled WGS sequence"/>
</dbReference>
<evidence type="ECO:0000313" key="2">
    <source>
        <dbReference type="Proteomes" id="UP001595729"/>
    </source>
</evidence>
<dbReference type="RefSeq" id="WP_382173306.1">
    <property type="nucleotide sequence ID" value="NZ_JBHRXX010000004.1"/>
</dbReference>